<name>A0AC61DH66_9FIRM</name>
<comment type="caution">
    <text evidence="1">The sequence shown here is derived from an EMBL/GenBank/DDBJ whole genome shotgun (WGS) entry which is preliminary data.</text>
</comment>
<evidence type="ECO:0000313" key="1">
    <source>
        <dbReference type="EMBL" id="PHV71872.1"/>
    </source>
</evidence>
<dbReference type="Proteomes" id="UP000224460">
    <property type="component" value="Unassembled WGS sequence"/>
</dbReference>
<sequence>MNTVIIVNSETFGKGDETLGISLIGAFLRKIWANEEKPQTIIFYNSGVKHLGPQSTLLEVLHGLEEQGVELVACGTCIDHYGLKEVLQVGRRTDMAEIVHLMMTAEKTITV</sequence>
<dbReference type="EMBL" id="PEDL01000002">
    <property type="protein sequence ID" value="PHV71872.1"/>
    <property type="molecule type" value="Genomic_DNA"/>
</dbReference>
<accession>A0AC61DH66</accession>
<reference evidence="1" key="1">
    <citation type="submission" date="2017-10" db="EMBL/GenBank/DDBJ databases">
        <title>Genome sequence of cellulolytic Lachnospiraceae bacterium XHS1971 isolated from hotspring sediment.</title>
        <authorList>
            <person name="Vasudevan G."/>
            <person name="Joshi A.J."/>
            <person name="Hivarkar S."/>
            <person name="Lanjekar V.B."/>
            <person name="Dhakephalkar P.K."/>
            <person name="Dagar S."/>
        </authorList>
    </citation>
    <scope>NUCLEOTIDE SEQUENCE</scope>
    <source>
        <strain evidence="1">XHS1971</strain>
    </source>
</reference>
<protein>
    <submittedName>
        <fullName evidence="1">Sulfurtransferase-like selenium metabolism protein YedF</fullName>
    </submittedName>
</protein>
<proteinExistence type="predicted"/>
<keyword evidence="2" id="KW-1185">Reference proteome</keyword>
<gene>
    <name evidence="1" type="primary">yedF</name>
    <name evidence="1" type="ORF">CS063_04775</name>
</gene>
<evidence type="ECO:0000313" key="2">
    <source>
        <dbReference type="Proteomes" id="UP000224460"/>
    </source>
</evidence>
<organism evidence="1 2">
    <name type="scientific">Sporanaerobium hydrogeniformans</name>
    <dbReference type="NCBI Taxonomy" id="3072179"/>
    <lineage>
        <taxon>Bacteria</taxon>
        <taxon>Bacillati</taxon>
        <taxon>Bacillota</taxon>
        <taxon>Clostridia</taxon>
        <taxon>Lachnospirales</taxon>
        <taxon>Lachnospiraceae</taxon>
        <taxon>Sporanaerobium</taxon>
    </lineage>
</organism>